<feature type="region of interest" description="Disordered" evidence="1">
    <location>
        <begin position="1"/>
        <end position="98"/>
    </location>
</feature>
<dbReference type="EMBL" id="QQOH01000001">
    <property type="protein sequence ID" value="RDE24568.1"/>
    <property type="molecule type" value="Genomic_DNA"/>
</dbReference>
<protein>
    <submittedName>
        <fullName evidence="2">Uncharacterized protein</fullName>
    </submittedName>
</protein>
<feature type="region of interest" description="Disordered" evidence="1">
    <location>
        <begin position="125"/>
        <end position="180"/>
    </location>
</feature>
<reference evidence="2 3" key="1">
    <citation type="submission" date="2018-07" db="EMBL/GenBank/DDBJ databases">
        <title>Motiliproteus coralliicola sp. nov., a bacterium isolated from Coral.</title>
        <authorList>
            <person name="Wang G."/>
        </authorList>
    </citation>
    <scope>NUCLEOTIDE SEQUENCE [LARGE SCALE GENOMIC DNA]</scope>
    <source>
        <strain evidence="2 3">C34</strain>
    </source>
</reference>
<name>A0A369WR38_9GAMM</name>
<feature type="compositionally biased region" description="Polar residues" evidence="1">
    <location>
        <begin position="216"/>
        <end position="226"/>
    </location>
</feature>
<evidence type="ECO:0000313" key="2">
    <source>
        <dbReference type="EMBL" id="RDE24568.1"/>
    </source>
</evidence>
<accession>A0A369WR38</accession>
<proteinExistence type="predicted"/>
<keyword evidence="3" id="KW-1185">Reference proteome</keyword>
<evidence type="ECO:0000313" key="3">
    <source>
        <dbReference type="Proteomes" id="UP000253769"/>
    </source>
</evidence>
<organism evidence="2 3">
    <name type="scientific">Motiliproteus coralliicola</name>
    <dbReference type="NCBI Taxonomy" id="2283196"/>
    <lineage>
        <taxon>Bacteria</taxon>
        <taxon>Pseudomonadati</taxon>
        <taxon>Pseudomonadota</taxon>
        <taxon>Gammaproteobacteria</taxon>
        <taxon>Oceanospirillales</taxon>
        <taxon>Oceanospirillaceae</taxon>
        <taxon>Motiliproteus</taxon>
    </lineage>
</organism>
<comment type="caution">
    <text evidence="2">The sequence shown here is derived from an EMBL/GenBank/DDBJ whole genome shotgun (WGS) entry which is preliminary data.</text>
</comment>
<feature type="region of interest" description="Disordered" evidence="1">
    <location>
        <begin position="216"/>
        <end position="260"/>
    </location>
</feature>
<dbReference type="RefSeq" id="WP_114694155.1">
    <property type="nucleotide sequence ID" value="NZ_QQOH01000001.1"/>
</dbReference>
<gene>
    <name evidence="2" type="ORF">DV711_02975</name>
</gene>
<sequence length="316" mass="33980">MSKQQPPSHDNDLDDDLDALSSLYARTHTESADGDPEQASAIDSAIDPATDNAILAAARRELGSAPHLQSAQTSDPRGPKQPTPTPKTAPRRRWRSSVTVPLAGAAVVVLSTTLYFDNQQQLTQPQPQLEAPSPALQAPVEVQSGSLSQPRAKSEPQTRTEFDAAAELGTAADPAESMQAPATMADPIRAEQRQDTSPTAAPLMQQVKPHAELIEQQSRQRQQTFKRQADTLAPAAPMAERKAIAPGSTSALQAEPELSDAAESLAPEAWLLRIQQLLQQGDQAGALAQLKQWRQRYPQQPLPDWAQALLNSGSTP</sequence>
<dbReference type="AlphaFoldDB" id="A0A369WR38"/>
<evidence type="ECO:0000256" key="1">
    <source>
        <dbReference type="SAM" id="MobiDB-lite"/>
    </source>
</evidence>
<dbReference type="Proteomes" id="UP000253769">
    <property type="component" value="Unassembled WGS sequence"/>
</dbReference>
<feature type="compositionally biased region" description="Basic and acidic residues" evidence="1">
    <location>
        <begin position="152"/>
        <end position="162"/>
    </location>
</feature>